<dbReference type="Proteomes" id="UP000283758">
    <property type="component" value="Chromosome"/>
</dbReference>
<dbReference type="EMBL" id="CP032680">
    <property type="protein sequence ID" value="AZZ67242.1"/>
    <property type="molecule type" value="Genomic_DNA"/>
</dbReference>
<reference evidence="2 3" key="1">
    <citation type="submission" date="2018-10" db="EMBL/GenBank/DDBJ databases">
        <title>Complete genome sequencing of Lactobacillus johnsonii ZLJ010.</title>
        <authorList>
            <person name="Zhang W."/>
            <person name="Ji H."/>
            <person name="Wang J."/>
            <person name="Zhang D."/>
            <person name="Liu H."/>
            <person name="Wang S."/>
            <person name="Wang Y."/>
        </authorList>
    </citation>
    <scope>NUCLEOTIDE SEQUENCE [LARGE SCALE GENOMIC DNA]</scope>
    <source>
        <strain evidence="2 3">ZLJ010</strain>
    </source>
</reference>
<protein>
    <submittedName>
        <fullName evidence="2">Sortase</fullName>
    </submittedName>
</protein>
<evidence type="ECO:0000313" key="2">
    <source>
        <dbReference type="EMBL" id="AZZ67242.1"/>
    </source>
</evidence>
<gene>
    <name evidence="2" type="ORF">D7321_03625</name>
</gene>
<dbReference type="Gene3D" id="2.40.260.10">
    <property type="entry name" value="Sortase"/>
    <property type="match status" value="1"/>
</dbReference>
<dbReference type="Pfam" id="PF04203">
    <property type="entry name" value="Sortase"/>
    <property type="match status" value="1"/>
</dbReference>
<dbReference type="InterPro" id="IPR005754">
    <property type="entry name" value="Sortase"/>
</dbReference>
<dbReference type="NCBIfam" id="TIGR01076">
    <property type="entry name" value="sortase_fam"/>
    <property type="match status" value="1"/>
</dbReference>
<evidence type="ECO:0000256" key="1">
    <source>
        <dbReference type="ARBA" id="ARBA00022801"/>
    </source>
</evidence>
<dbReference type="InterPro" id="IPR023365">
    <property type="entry name" value="Sortase_dom-sf"/>
</dbReference>
<evidence type="ECO:0000313" key="3">
    <source>
        <dbReference type="Proteomes" id="UP000283758"/>
    </source>
</evidence>
<organism evidence="2 3">
    <name type="scientific">Lactobacillus johnsonii</name>
    <dbReference type="NCBI Taxonomy" id="33959"/>
    <lineage>
        <taxon>Bacteria</taxon>
        <taxon>Bacillati</taxon>
        <taxon>Bacillota</taxon>
        <taxon>Bacilli</taxon>
        <taxon>Lactobacillales</taxon>
        <taxon>Lactobacillaceae</taxon>
        <taxon>Lactobacillus</taxon>
    </lineage>
</organism>
<dbReference type="SUPFAM" id="SSF63817">
    <property type="entry name" value="Sortase"/>
    <property type="match status" value="1"/>
</dbReference>
<dbReference type="GO" id="GO:0016787">
    <property type="term" value="F:hydrolase activity"/>
    <property type="evidence" value="ECO:0007669"/>
    <property type="project" value="UniProtKB-KW"/>
</dbReference>
<dbReference type="AlphaFoldDB" id="A0A9W4E7T0"/>
<proteinExistence type="predicted"/>
<name>A0A9W4E7T0_LACJH</name>
<accession>A0A9W4E7T0</accession>
<sequence length="227" mass="25961">MMMKKVIYRLLLIGAFFIGIGFFSPILESWIINCYQPKINNQNSLQNNGVNDWNSVKYITIFSLIKQFFKNDIKYQEVLIVPSLNMEVPVAENTNDAVYQFGAGMLVKRKIDSNSNIIIGAHNLGPFSKVLFSPLANNKLIDRKGFITNFKLVKEYKIESVRIIFPTQVNLALNSKSNFLTMLTCTNDNKKRVLVRATLRKTCKFSKVGSSVKTFLKRKNFIIQAKT</sequence>
<keyword evidence="1" id="KW-0378">Hydrolase</keyword>